<protein>
    <submittedName>
        <fullName evidence="8">Lipoprotein-attachment site-containing protein</fullName>
    </submittedName>
</protein>
<keyword evidence="9" id="KW-1185">Reference proteome</keyword>
<evidence type="ECO:0000256" key="3">
    <source>
        <dbReference type="ARBA" id="ARBA00023136"/>
    </source>
</evidence>
<evidence type="ECO:0000256" key="6">
    <source>
        <dbReference type="ARBA" id="ARBA00023288"/>
    </source>
</evidence>
<dbReference type="AlphaFoldDB" id="A0A1H3EPF1"/>
<dbReference type="Pfam" id="PF13627">
    <property type="entry name" value="LptM_cons"/>
    <property type="match status" value="1"/>
</dbReference>
<dbReference type="NCBIfam" id="NF047847">
    <property type="entry name" value="SS_mature_LptM"/>
    <property type="match status" value="1"/>
</dbReference>
<organism evidence="8 9">
    <name type="scientific">Allochromatium warmingii</name>
    <name type="common">Chromatium warmingii</name>
    <dbReference type="NCBI Taxonomy" id="61595"/>
    <lineage>
        <taxon>Bacteria</taxon>
        <taxon>Pseudomonadati</taxon>
        <taxon>Pseudomonadota</taxon>
        <taxon>Gammaproteobacteria</taxon>
        <taxon>Chromatiales</taxon>
        <taxon>Chromatiaceae</taxon>
        <taxon>Allochromatium</taxon>
    </lineage>
</organism>
<dbReference type="RefSeq" id="WP_091333063.1">
    <property type="nucleotide sequence ID" value="NZ_FNOW01000014.1"/>
</dbReference>
<dbReference type="EMBL" id="FNOW01000014">
    <property type="protein sequence ID" value="SDX80510.1"/>
    <property type="molecule type" value="Genomic_DNA"/>
</dbReference>
<evidence type="ECO:0000256" key="4">
    <source>
        <dbReference type="ARBA" id="ARBA00023139"/>
    </source>
</evidence>
<evidence type="ECO:0000313" key="8">
    <source>
        <dbReference type="EMBL" id="SDX80510.1"/>
    </source>
</evidence>
<gene>
    <name evidence="8" type="ORF">SAMN05421644_11417</name>
</gene>
<feature type="region of interest" description="Disordered" evidence="7">
    <location>
        <begin position="36"/>
        <end position="59"/>
    </location>
</feature>
<dbReference type="STRING" id="61595.SAMN05421644_11417"/>
<name>A0A1H3EPF1_ALLWA</name>
<accession>A0A1H3EPF1</accession>
<keyword evidence="2" id="KW-0732">Signal</keyword>
<evidence type="ECO:0000256" key="1">
    <source>
        <dbReference type="ARBA" id="ARBA00004459"/>
    </source>
</evidence>
<sequence length="59" mass="6028">MRCWANTLFTVIIVGLGTLAMLGACGQKGDLYLPESAPTSRASDVPTVPPSAAPNAAQP</sequence>
<dbReference type="InterPro" id="IPR032831">
    <property type="entry name" value="LptM_cons"/>
</dbReference>
<keyword evidence="5" id="KW-0998">Cell outer membrane</keyword>
<reference evidence="9" key="1">
    <citation type="submission" date="2016-10" db="EMBL/GenBank/DDBJ databases">
        <authorList>
            <person name="Varghese N."/>
            <person name="Submissions S."/>
        </authorList>
    </citation>
    <scope>NUCLEOTIDE SEQUENCE [LARGE SCALE GENOMIC DNA]</scope>
    <source>
        <strain evidence="9">DSM 173</strain>
    </source>
</reference>
<dbReference type="GO" id="GO:0009279">
    <property type="term" value="C:cell outer membrane"/>
    <property type="evidence" value="ECO:0007669"/>
    <property type="project" value="UniProtKB-SubCell"/>
</dbReference>
<keyword evidence="4" id="KW-0564">Palmitate</keyword>
<dbReference type="OrthoDB" id="8550022at2"/>
<keyword evidence="3" id="KW-0472">Membrane</keyword>
<evidence type="ECO:0000313" key="9">
    <source>
        <dbReference type="Proteomes" id="UP000198672"/>
    </source>
</evidence>
<keyword evidence="6 8" id="KW-0449">Lipoprotein</keyword>
<dbReference type="PROSITE" id="PS51257">
    <property type="entry name" value="PROKAR_LIPOPROTEIN"/>
    <property type="match status" value="1"/>
</dbReference>
<proteinExistence type="predicted"/>
<evidence type="ECO:0000256" key="5">
    <source>
        <dbReference type="ARBA" id="ARBA00023237"/>
    </source>
</evidence>
<dbReference type="Proteomes" id="UP000198672">
    <property type="component" value="Unassembled WGS sequence"/>
</dbReference>
<comment type="subcellular location">
    <subcellularLocation>
        <location evidence="1">Cell outer membrane</location>
        <topology evidence="1">Lipid-anchor</topology>
    </subcellularLocation>
</comment>
<evidence type="ECO:0000256" key="7">
    <source>
        <dbReference type="SAM" id="MobiDB-lite"/>
    </source>
</evidence>
<evidence type="ECO:0000256" key="2">
    <source>
        <dbReference type="ARBA" id="ARBA00022729"/>
    </source>
</evidence>